<proteinExistence type="predicted"/>
<gene>
    <name evidence="1" type="ORF">SAMN04488528_101853</name>
</gene>
<reference evidence="1 2" key="1">
    <citation type="submission" date="2016-10" db="EMBL/GenBank/DDBJ databases">
        <authorList>
            <person name="de Groot N.N."/>
        </authorList>
    </citation>
    <scope>NUCLEOTIDE SEQUENCE [LARGE SCALE GENOMIC DNA]</scope>
    <source>
        <strain evidence="1 2">DSM 12271</strain>
    </source>
</reference>
<name>A0A1I0Z990_9CLOT</name>
<dbReference type="RefSeq" id="WP_090041716.1">
    <property type="nucleotide sequence ID" value="NZ_FOKI01000018.1"/>
</dbReference>
<dbReference type="OrthoDB" id="9839727at2"/>
<protein>
    <submittedName>
        <fullName evidence="1">Uncharacterized protein</fullName>
    </submittedName>
</protein>
<evidence type="ECO:0000313" key="1">
    <source>
        <dbReference type="EMBL" id="SFB21982.1"/>
    </source>
</evidence>
<dbReference type="AlphaFoldDB" id="A0A1I0Z990"/>
<dbReference type="EMBL" id="FOKI01000018">
    <property type="protein sequence ID" value="SFB21982.1"/>
    <property type="molecule type" value="Genomic_DNA"/>
</dbReference>
<dbReference type="Proteomes" id="UP000198619">
    <property type="component" value="Unassembled WGS sequence"/>
</dbReference>
<organism evidence="1 2">
    <name type="scientific">Clostridium frigidicarnis</name>
    <dbReference type="NCBI Taxonomy" id="84698"/>
    <lineage>
        <taxon>Bacteria</taxon>
        <taxon>Bacillati</taxon>
        <taxon>Bacillota</taxon>
        <taxon>Clostridia</taxon>
        <taxon>Eubacteriales</taxon>
        <taxon>Clostridiaceae</taxon>
        <taxon>Clostridium</taxon>
    </lineage>
</organism>
<accession>A0A1I0Z990</accession>
<sequence length="382" mass="44715">MRINVNTDKNSVLLGELVNFTIEIYNDEQYKLENVEFNISPCIGAVIIPRSILVNTKSINSGSYNKVFLDDIRPNEKLTINYIEKVEALTIESRIVFRGKLKFLSNGVSKEQNLVLKDIKINVLKLKIENFSDVNEGALNEEVKVQFTLKNKGTIPLVDLQLEKFWGKFDGVLQLKKIYINDKLYDYNKRNMVILRRLDIQECCTIKIVFKIIEVPEKLVSMVPKVNVKYRKEEYLYEEKIIDGNTLYINIHSNFLKGIEKTFIINRDTKILENIFYKIKVKDIKLNKIIVKNYGEDTERIILKIILSIVFKTDLYRECDSEKIQFDVLIPKKYSFLEEENIYVGIIQDVLKINDDNSLILQLKCNIYNNNLFENKVINGNR</sequence>
<evidence type="ECO:0000313" key="2">
    <source>
        <dbReference type="Proteomes" id="UP000198619"/>
    </source>
</evidence>
<keyword evidence="2" id="KW-1185">Reference proteome</keyword>